<keyword evidence="1" id="KW-0472">Membrane</keyword>
<evidence type="ECO:0000256" key="1">
    <source>
        <dbReference type="SAM" id="Phobius"/>
    </source>
</evidence>
<feature type="transmembrane region" description="Helical" evidence="1">
    <location>
        <begin position="65"/>
        <end position="84"/>
    </location>
</feature>
<feature type="transmembrane region" description="Helical" evidence="1">
    <location>
        <begin position="90"/>
        <end position="113"/>
    </location>
</feature>
<dbReference type="Pfam" id="PF09842">
    <property type="entry name" value="DUF2069"/>
    <property type="match status" value="1"/>
</dbReference>
<evidence type="ECO:0000313" key="3">
    <source>
        <dbReference type="Proteomes" id="UP000179076"/>
    </source>
</evidence>
<evidence type="ECO:0008006" key="4">
    <source>
        <dbReference type="Google" id="ProtNLM"/>
    </source>
</evidence>
<accession>A0A1F6V8Y5</accession>
<dbReference type="EMBL" id="MFSP01000096">
    <property type="protein sequence ID" value="OGI66062.1"/>
    <property type="molecule type" value="Genomic_DNA"/>
</dbReference>
<keyword evidence="1" id="KW-0812">Transmembrane</keyword>
<protein>
    <recommendedName>
        <fullName evidence="4">DUF2069 domain-containing protein</fullName>
    </recommendedName>
</protein>
<name>A0A1F6V8Y5_9PROT</name>
<proteinExistence type="predicted"/>
<sequence length="128" mass="14002">MRAARWAALMAYIALTLLVVAWEAWWAPPTPLARTFWIVVKITPLIVPLPWLLRRVAYAHVLASLLLLVYFSEGVVAVYSGIAAKSFAAALYGAAEILLTVLFIVAASIFVRFSFRASPPRVRAGTGS</sequence>
<comment type="caution">
    <text evidence="2">The sequence shown here is derived from an EMBL/GenBank/DDBJ whole genome shotgun (WGS) entry which is preliminary data.</text>
</comment>
<gene>
    <name evidence="2" type="ORF">A2W18_08055</name>
</gene>
<reference evidence="2 3" key="1">
    <citation type="journal article" date="2016" name="Nat. Commun.">
        <title>Thousands of microbial genomes shed light on interconnected biogeochemical processes in an aquifer system.</title>
        <authorList>
            <person name="Anantharaman K."/>
            <person name="Brown C.T."/>
            <person name="Hug L.A."/>
            <person name="Sharon I."/>
            <person name="Castelle C.J."/>
            <person name="Probst A.J."/>
            <person name="Thomas B.C."/>
            <person name="Singh A."/>
            <person name="Wilkins M.J."/>
            <person name="Karaoz U."/>
            <person name="Brodie E.L."/>
            <person name="Williams K.H."/>
            <person name="Hubbard S.S."/>
            <person name="Banfield J.F."/>
        </authorList>
    </citation>
    <scope>NUCLEOTIDE SEQUENCE [LARGE SCALE GENOMIC DNA]</scope>
</reference>
<dbReference type="InterPro" id="IPR018643">
    <property type="entry name" value="DUF2069_membrane"/>
</dbReference>
<keyword evidence="1" id="KW-1133">Transmembrane helix</keyword>
<dbReference type="AlphaFoldDB" id="A0A1F6V8Y5"/>
<evidence type="ECO:0000313" key="2">
    <source>
        <dbReference type="EMBL" id="OGI66062.1"/>
    </source>
</evidence>
<dbReference type="Proteomes" id="UP000179076">
    <property type="component" value="Unassembled WGS sequence"/>
</dbReference>
<organism evidence="2 3">
    <name type="scientific">Candidatus Muproteobacteria bacterium RBG_16_60_9</name>
    <dbReference type="NCBI Taxonomy" id="1817755"/>
    <lineage>
        <taxon>Bacteria</taxon>
        <taxon>Pseudomonadati</taxon>
        <taxon>Pseudomonadota</taxon>
        <taxon>Candidatus Muproteobacteria</taxon>
    </lineage>
</organism>
<feature type="transmembrane region" description="Helical" evidence="1">
    <location>
        <begin position="31"/>
        <end position="53"/>
    </location>
</feature>